<evidence type="ECO:0000313" key="1">
    <source>
        <dbReference type="EMBL" id="MDI6104121.1"/>
    </source>
</evidence>
<dbReference type="RefSeq" id="WP_282765408.1">
    <property type="nucleotide sequence ID" value="NZ_JASCTH010000030.1"/>
</dbReference>
<protein>
    <recommendedName>
        <fullName evidence="3">LysM domain-containing protein</fullName>
    </recommendedName>
</protein>
<name>A0ABT6WWX9_9ACTN</name>
<gene>
    <name evidence="1" type="ORF">QLQ12_36570</name>
</gene>
<evidence type="ECO:0008006" key="3">
    <source>
        <dbReference type="Google" id="ProtNLM"/>
    </source>
</evidence>
<comment type="caution">
    <text evidence="1">The sequence shown here is derived from an EMBL/GenBank/DDBJ whole genome shotgun (WGS) entry which is preliminary data.</text>
</comment>
<evidence type="ECO:0000313" key="2">
    <source>
        <dbReference type="Proteomes" id="UP001241758"/>
    </source>
</evidence>
<keyword evidence="2" id="KW-1185">Reference proteome</keyword>
<reference evidence="1 2" key="1">
    <citation type="submission" date="2023-05" db="EMBL/GenBank/DDBJ databases">
        <title>Actinoplanes sp. NEAU-A12 genome sequencing.</title>
        <authorList>
            <person name="Wang Z.-S."/>
        </authorList>
    </citation>
    <scope>NUCLEOTIDE SEQUENCE [LARGE SCALE GENOMIC DNA]</scope>
    <source>
        <strain evidence="1 2">NEAU-A12</strain>
    </source>
</reference>
<proteinExistence type="predicted"/>
<dbReference type="EMBL" id="JASCTH010000030">
    <property type="protein sequence ID" value="MDI6104121.1"/>
    <property type="molecule type" value="Genomic_DNA"/>
</dbReference>
<dbReference type="Proteomes" id="UP001241758">
    <property type="component" value="Unassembled WGS sequence"/>
</dbReference>
<sequence length="93" mass="10637">MSSYDERSRYRDVPVYQVPDHRGRTVSVVAVPPPPEQAVAGVHLLRQGERPDHLAAQYLDDPAGFWRLAEANDAMQAEWLTERREITVPVRRS</sequence>
<organism evidence="1 2">
    <name type="scientific">Actinoplanes sandaracinus</name>
    <dbReference type="NCBI Taxonomy" id="3045177"/>
    <lineage>
        <taxon>Bacteria</taxon>
        <taxon>Bacillati</taxon>
        <taxon>Actinomycetota</taxon>
        <taxon>Actinomycetes</taxon>
        <taxon>Micromonosporales</taxon>
        <taxon>Micromonosporaceae</taxon>
        <taxon>Actinoplanes</taxon>
    </lineage>
</organism>
<accession>A0ABT6WWX9</accession>